<dbReference type="AlphaFoldDB" id="A0AA40E6P9"/>
<dbReference type="EMBL" id="JAUIRO010000002">
    <property type="protein sequence ID" value="KAK0727057.1"/>
    <property type="molecule type" value="Genomic_DNA"/>
</dbReference>
<keyword evidence="4" id="KW-1185">Reference proteome</keyword>
<organism evidence="3 4">
    <name type="scientific">Lasiosphaeria miniovina</name>
    <dbReference type="NCBI Taxonomy" id="1954250"/>
    <lineage>
        <taxon>Eukaryota</taxon>
        <taxon>Fungi</taxon>
        <taxon>Dikarya</taxon>
        <taxon>Ascomycota</taxon>
        <taxon>Pezizomycotina</taxon>
        <taxon>Sordariomycetes</taxon>
        <taxon>Sordariomycetidae</taxon>
        <taxon>Sordariales</taxon>
        <taxon>Lasiosphaeriaceae</taxon>
        <taxon>Lasiosphaeria</taxon>
    </lineage>
</organism>
<accession>A0AA40E6P9</accession>
<evidence type="ECO:0000256" key="2">
    <source>
        <dbReference type="SAM" id="Phobius"/>
    </source>
</evidence>
<dbReference type="Proteomes" id="UP001172101">
    <property type="component" value="Unassembled WGS sequence"/>
</dbReference>
<evidence type="ECO:0000313" key="3">
    <source>
        <dbReference type="EMBL" id="KAK0727057.1"/>
    </source>
</evidence>
<evidence type="ECO:0000256" key="1">
    <source>
        <dbReference type="SAM" id="MobiDB-lite"/>
    </source>
</evidence>
<keyword evidence="2" id="KW-1133">Transmembrane helix</keyword>
<evidence type="ECO:0000313" key="4">
    <source>
        <dbReference type="Proteomes" id="UP001172101"/>
    </source>
</evidence>
<feature type="compositionally biased region" description="Low complexity" evidence="1">
    <location>
        <begin position="9"/>
        <end position="22"/>
    </location>
</feature>
<protein>
    <submittedName>
        <fullName evidence="3">Uncharacterized protein</fullName>
    </submittedName>
</protein>
<sequence length="111" mass="11980">MFRRFFIQSATDSSASTTQPAAEEIGLEKTRNPAAGGGTSSYHHRPPPLPITADPFDVRLKKVSPRQAAMDADAIMMASLSGGPLLLGLLFGIAIFRRSRAIQKLRAQRAT</sequence>
<comment type="caution">
    <text evidence="3">The sequence shown here is derived from an EMBL/GenBank/DDBJ whole genome shotgun (WGS) entry which is preliminary data.</text>
</comment>
<proteinExistence type="predicted"/>
<reference evidence="3" key="1">
    <citation type="submission" date="2023-06" db="EMBL/GenBank/DDBJ databases">
        <title>Genome-scale phylogeny and comparative genomics of the fungal order Sordariales.</title>
        <authorList>
            <consortium name="Lawrence Berkeley National Laboratory"/>
            <person name="Hensen N."/>
            <person name="Bonometti L."/>
            <person name="Westerberg I."/>
            <person name="Brannstrom I.O."/>
            <person name="Guillou S."/>
            <person name="Cros-Aarteil S."/>
            <person name="Calhoun S."/>
            <person name="Haridas S."/>
            <person name="Kuo A."/>
            <person name="Mondo S."/>
            <person name="Pangilinan J."/>
            <person name="Riley R."/>
            <person name="LaButti K."/>
            <person name="Andreopoulos B."/>
            <person name="Lipzen A."/>
            <person name="Chen C."/>
            <person name="Yanf M."/>
            <person name="Daum C."/>
            <person name="Ng V."/>
            <person name="Clum A."/>
            <person name="Steindorff A."/>
            <person name="Ohm R."/>
            <person name="Martin F."/>
            <person name="Silar P."/>
            <person name="Natvig D."/>
            <person name="Lalanne C."/>
            <person name="Gautier V."/>
            <person name="Ament-velasquez S.L."/>
            <person name="Kruys A."/>
            <person name="Hutchinson M.I."/>
            <person name="Powell A.J."/>
            <person name="Barry K."/>
            <person name="Miller A.N."/>
            <person name="Grigoriev I.V."/>
            <person name="Debuchy R."/>
            <person name="Gladieux P."/>
            <person name="Thoren M.H."/>
            <person name="Johannesson H."/>
        </authorList>
    </citation>
    <scope>NUCLEOTIDE SEQUENCE</scope>
    <source>
        <strain evidence="3">SMH2392-1A</strain>
    </source>
</reference>
<keyword evidence="2" id="KW-0812">Transmembrane</keyword>
<keyword evidence="2" id="KW-0472">Membrane</keyword>
<feature type="region of interest" description="Disordered" evidence="1">
    <location>
        <begin position="1"/>
        <end position="54"/>
    </location>
</feature>
<dbReference type="GeneID" id="85331135"/>
<feature type="transmembrane region" description="Helical" evidence="2">
    <location>
        <begin position="74"/>
        <end position="96"/>
    </location>
</feature>
<gene>
    <name evidence="3" type="ORF">B0T26DRAFT_868435</name>
</gene>
<dbReference type="RefSeq" id="XP_060299913.1">
    <property type="nucleotide sequence ID" value="XM_060447865.1"/>
</dbReference>
<name>A0AA40E6P9_9PEZI</name>